<dbReference type="InterPro" id="IPR000477">
    <property type="entry name" value="RT_dom"/>
</dbReference>
<dbReference type="InterPro" id="IPR043502">
    <property type="entry name" value="DNA/RNA_pol_sf"/>
</dbReference>
<dbReference type="CDD" id="cd00085">
    <property type="entry name" value="HNHc"/>
    <property type="match status" value="1"/>
</dbReference>
<dbReference type="SMART" id="SM00507">
    <property type="entry name" value="HNHc"/>
    <property type="match status" value="1"/>
</dbReference>
<feature type="coiled-coil region" evidence="1">
    <location>
        <begin position="250"/>
        <end position="277"/>
    </location>
</feature>
<accession>A0A1W6QYA7</accession>
<dbReference type="InterPro" id="IPR003615">
    <property type="entry name" value="HNH_nuc"/>
</dbReference>
<geneLocation type="plasmid" evidence="3">
    <name>pGTC3</name>
</geneLocation>
<organism evidence="3">
    <name type="scientific">Enterococcus faecalis</name>
    <name type="common">Streptococcus faecalis</name>
    <dbReference type="NCBI Taxonomy" id="1351"/>
    <lineage>
        <taxon>Bacteria</taxon>
        <taxon>Bacillati</taxon>
        <taxon>Bacillota</taxon>
        <taxon>Bacilli</taxon>
        <taxon>Lactobacillales</taxon>
        <taxon>Enterococcaceae</taxon>
        <taxon>Enterococcus</taxon>
    </lineage>
</organism>
<dbReference type="Pfam" id="PF00078">
    <property type="entry name" value="RVT_1"/>
    <property type="match status" value="1"/>
</dbReference>
<feature type="domain" description="Reverse transcriptase" evidence="2">
    <location>
        <begin position="69"/>
        <end position="363"/>
    </location>
</feature>
<dbReference type="PANTHER" id="PTHR34047:SF8">
    <property type="entry name" value="PROTEIN YKFC"/>
    <property type="match status" value="1"/>
</dbReference>
<keyword evidence="3" id="KW-0614">Plasmid</keyword>
<keyword evidence="3" id="KW-0548">Nucleotidyltransferase</keyword>
<proteinExistence type="predicted"/>
<dbReference type="GO" id="GO:0006397">
    <property type="term" value="P:mRNA processing"/>
    <property type="evidence" value="ECO:0007669"/>
    <property type="project" value="InterPro"/>
</dbReference>
<sequence length="604" mass="71024">MRNPENVLISLTKHSNQKEYKYERLYRLLYNEEMYLIAYQNIYSNDGSMTKGTDDQTVDGMSIERIQKIILSLKDESYQPKPARRTYIPKENGKMRPLGILSFEDKLLQEVIRMILEAIYEGCFEHASHGFRPNRSCHTALDRIQKTFTGVKWFVEGDIKGFFDNINHNTLIGIMRERINDERFLRLIRKLLNAGYIENWTFHNTYSGTPQGGIISPILANIYLDKFDKHVNEYAQHFNKGKQRKRTTEYRKNEVELSKARKALKNATDEYKKENAIAHIRQLEKDRVNIPHSDPMDNGYKRLLYVRYADDWLCGVIGSKEDCKTIKEDFKNFLYEKLQLELSEEKTLITNAQKSAKFLSYEVRVRHSNLTKRDKAGRLVRNYTGRVVLEVSSGTIKKHLINTGAMKLIYHNGKEIWKPKAIYRLKDCDDLEILDYYNSMIRGFYNYYCIANNSSIINSYKYIMEYSMYKTYGTKYRTSIHKVIGKFRIGKDFAVKFQNAKGVEKMRVFYNQGFKRQKKAFLSNEDFVPNSIKYFGSTNLIDRLKAGQCEICGKTNTPIEIHHIHRLKDLQGKSFWEKLMIARKRKTLALCRSCHKKLHCGQLN</sequence>
<evidence type="ECO:0000256" key="1">
    <source>
        <dbReference type="SAM" id="Coils"/>
    </source>
</evidence>
<dbReference type="RefSeq" id="WP_172689707.1">
    <property type="nucleotide sequence ID" value="NZ_KY303941.1"/>
</dbReference>
<dbReference type="EMBL" id="KY303941">
    <property type="protein sequence ID" value="ARO46211.1"/>
    <property type="molecule type" value="Genomic_DNA"/>
</dbReference>
<dbReference type="PROSITE" id="PS50878">
    <property type="entry name" value="RT_POL"/>
    <property type="match status" value="1"/>
</dbReference>
<dbReference type="AlphaFoldDB" id="A0A1W6QYA7"/>
<reference evidence="3" key="1">
    <citation type="submission" date="2016-12" db="EMBL/GenBank/DDBJ databases">
        <title>Characterization of a Plasmid Isolated from Enterococcus faecalis found in the Fecal Material of a Blue Whale.</title>
        <authorList>
            <person name="McLaughlin R."/>
        </authorList>
    </citation>
    <scope>NUCLEOTIDE SEQUENCE</scope>
    <source>
        <strain evidence="3">3</strain>
        <plasmid evidence="3">pGTC3</plasmid>
    </source>
</reference>
<name>A0A1W6QYA7_ENTFL</name>
<dbReference type="InterPro" id="IPR024937">
    <property type="entry name" value="Domain_X"/>
</dbReference>
<dbReference type="Pfam" id="PF01348">
    <property type="entry name" value="Intron_maturas2"/>
    <property type="match status" value="1"/>
</dbReference>
<dbReference type="InterPro" id="IPR051083">
    <property type="entry name" value="GrpII_Intron_Splice-Mob/Def"/>
</dbReference>
<dbReference type="GO" id="GO:0003964">
    <property type="term" value="F:RNA-directed DNA polymerase activity"/>
    <property type="evidence" value="ECO:0007669"/>
    <property type="project" value="UniProtKB-KW"/>
</dbReference>
<dbReference type="SUPFAM" id="SSF56672">
    <property type="entry name" value="DNA/RNA polymerases"/>
    <property type="match status" value="1"/>
</dbReference>
<dbReference type="Pfam" id="PF21368">
    <property type="entry name" value="AI2M-like_HNH"/>
    <property type="match status" value="1"/>
</dbReference>
<keyword evidence="1" id="KW-0175">Coiled coil</keyword>
<dbReference type="CDD" id="cd01651">
    <property type="entry name" value="RT_G2_intron"/>
    <property type="match status" value="1"/>
</dbReference>
<keyword evidence="3" id="KW-0808">Transferase</keyword>
<protein>
    <submittedName>
        <fullName evidence="3">Group II intron reverse transcriptase/maturase</fullName>
    </submittedName>
</protein>
<evidence type="ECO:0000313" key="3">
    <source>
        <dbReference type="EMBL" id="ARO46211.1"/>
    </source>
</evidence>
<keyword evidence="3" id="KW-0695">RNA-directed DNA polymerase</keyword>
<evidence type="ECO:0000259" key="2">
    <source>
        <dbReference type="PROSITE" id="PS50878"/>
    </source>
</evidence>
<dbReference type="PANTHER" id="PTHR34047">
    <property type="entry name" value="NUCLEAR INTRON MATURASE 1, MITOCHONDRIAL-RELATED"/>
    <property type="match status" value="1"/>
</dbReference>
<dbReference type="InterPro" id="IPR049030">
    <property type="entry name" value="AI2M-like_HNH"/>
</dbReference>